<keyword evidence="1" id="KW-0812">Transmembrane</keyword>
<keyword evidence="1" id="KW-0472">Membrane</keyword>
<accession>A0A0A8Y4K8</accession>
<dbReference type="AlphaFoldDB" id="A0A0A8Y4K8"/>
<feature type="transmembrane region" description="Helical" evidence="1">
    <location>
        <begin position="17"/>
        <end position="37"/>
    </location>
</feature>
<protein>
    <submittedName>
        <fullName evidence="2">Uncharacterized protein</fullName>
    </submittedName>
</protein>
<organism evidence="2">
    <name type="scientific">Arundo donax</name>
    <name type="common">Giant reed</name>
    <name type="synonym">Donax arundinaceus</name>
    <dbReference type="NCBI Taxonomy" id="35708"/>
    <lineage>
        <taxon>Eukaryota</taxon>
        <taxon>Viridiplantae</taxon>
        <taxon>Streptophyta</taxon>
        <taxon>Embryophyta</taxon>
        <taxon>Tracheophyta</taxon>
        <taxon>Spermatophyta</taxon>
        <taxon>Magnoliopsida</taxon>
        <taxon>Liliopsida</taxon>
        <taxon>Poales</taxon>
        <taxon>Poaceae</taxon>
        <taxon>PACMAD clade</taxon>
        <taxon>Arundinoideae</taxon>
        <taxon>Arundineae</taxon>
        <taxon>Arundo</taxon>
    </lineage>
</organism>
<keyword evidence="1" id="KW-1133">Transmembrane helix</keyword>
<evidence type="ECO:0000313" key="2">
    <source>
        <dbReference type="EMBL" id="JAD18922.1"/>
    </source>
</evidence>
<reference evidence="2" key="1">
    <citation type="submission" date="2014-09" db="EMBL/GenBank/DDBJ databases">
        <authorList>
            <person name="Magalhaes I.L.F."/>
            <person name="Oliveira U."/>
            <person name="Santos F.R."/>
            <person name="Vidigal T.H.D.A."/>
            <person name="Brescovit A.D."/>
            <person name="Santos A.J."/>
        </authorList>
    </citation>
    <scope>NUCLEOTIDE SEQUENCE</scope>
    <source>
        <tissue evidence="2">Shoot tissue taken approximately 20 cm above the soil surface</tissue>
    </source>
</reference>
<evidence type="ECO:0000256" key="1">
    <source>
        <dbReference type="SAM" id="Phobius"/>
    </source>
</evidence>
<name>A0A0A8Y4K8_ARUDO</name>
<reference evidence="2" key="2">
    <citation type="journal article" date="2015" name="Data Brief">
        <title>Shoot transcriptome of the giant reed, Arundo donax.</title>
        <authorList>
            <person name="Barrero R.A."/>
            <person name="Guerrero F.D."/>
            <person name="Moolhuijzen P."/>
            <person name="Goolsby J.A."/>
            <person name="Tidwell J."/>
            <person name="Bellgard S.E."/>
            <person name="Bellgard M.I."/>
        </authorList>
    </citation>
    <scope>NUCLEOTIDE SEQUENCE</scope>
    <source>
        <tissue evidence="2">Shoot tissue taken approximately 20 cm above the soil surface</tissue>
    </source>
</reference>
<proteinExistence type="predicted"/>
<dbReference type="EMBL" id="GBRH01278973">
    <property type="protein sequence ID" value="JAD18922.1"/>
    <property type="molecule type" value="Transcribed_RNA"/>
</dbReference>
<sequence>MQVYLGSVWHCGGFSKVLIYFYFLGAIVSWKHLFGVYNSKNHTRNGKYSPNYLDSIVQHNTTQQPQTEP</sequence>